<feature type="region of interest" description="Disordered" evidence="9">
    <location>
        <begin position="155"/>
        <end position="180"/>
    </location>
</feature>
<feature type="compositionally biased region" description="Basic residues" evidence="9">
    <location>
        <begin position="245"/>
        <end position="254"/>
    </location>
</feature>
<evidence type="ECO:0000259" key="10">
    <source>
        <dbReference type="SMART" id="SM01083"/>
    </source>
</evidence>
<feature type="compositionally biased region" description="Polar residues" evidence="9">
    <location>
        <begin position="155"/>
        <end position="164"/>
    </location>
</feature>
<evidence type="ECO:0000313" key="12">
    <source>
        <dbReference type="Proteomes" id="UP000290572"/>
    </source>
</evidence>
<dbReference type="GO" id="GO:0000398">
    <property type="term" value="P:mRNA splicing, via spliceosome"/>
    <property type="evidence" value="ECO:0007669"/>
    <property type="project" value="TreeGrafter"/>
</dbReference>
<feature type="domain" description="CBF1-interacting co-repressor CIR N-terminal" evidence="10">
    <location>
        <begin position="67"/>
        <end position="103"/>
    </location>
</feature>
<dbReference type="Proteomes" id="UP000290572">
    <property type="component" value="Unassembled WGS sequence"/>
</dbReference>
<dbReference type="InterPro" id="IPR019339">
    <property type="entry name" value="CIR_N_dom"/>
</dbReference>
<evidence type="ECO:0000256" key="8">
    <source>
        <dbReference type="SAM" id="Coils"/>
    </source>
</evidence>
<feature type="compositionally biased region" description="Basic and acidic residues" evidence="9">
    <location>
        <begin position="215"/>
        <end position="230"/>
    </location>
</feature>
<dbReference type="GO" id="GO:0005684">
    <property type="term" value="C:U2-type spliceosomal complex"/>
    <property type="evidence" value="ECO:0007669"/>
    <property type="project" value="TreeGrafter"/>
</dbReference>
<comment type="caution">
    <text evidence="11">The sequence shown here is derived from an EMBL/GenBank/DDBJ whole genome shotgun (WGS) entry which is preliminary data.</text>
</comment>
<organism evidence="11 12">
    <name type="scientific">Labeo rohita</name>
    <name type="common">Indian major carp</name>
    <name type="synonym">Cyprinus rohita</name>
    <dbReference type="NCBI Taxonomy" id="84645"/>
    <lineage>
        <taxon>Eukaryota</taxon>
        <taxon>Metazoa</taxon>
        <taxon>Chordata</taxon>
        <taxon>Craniata</taxon>
        <taxon>Vertebrata</taxon>
        <taxon>Euteleostomi</taxon>
        <taxon>Actinopterygii</taxon>
        <taxon>Neopterygii</taxon>
        <taxon>Teleostei</taxon>
        <taxon>Ostariophysi</taxon>
        <taxon>Cypriniformes</taxon>
        <taxon>Cyprinidae</taxon>
        <taxon>Labeoninae</taxon>
        <taxon>Labeonini</taxon>
        <taxon>Labeo</taxon>
    </lineage>
</organism>
<feature type="compositionally biased region" description="Polar residues" evidence="9">
    <location>
        <begin position="38"/>
        <end position="51"/>
    </location>
</feature>
<dbReference type="EMBL" id="QBIY01003934">
    <property type="protein sequence ID" value="RXN38948.1"/>
    <property type="molecule type" value="Genomic_DNA"/>
</dbReference>
<dbReference type="Pfam" id="PF10197">
    <property type="entry name" value="Cir_N"/>
    <property type="match status" value="1"/>
</dbReference>
<evidence type="ECO:0000256" key="9">
    <source>
        <dbReference type="SAM" id="MobiDB-lite"/>
    </source>
</evidence>
<keyword evidence="6" id="KW-0508">mRNA splicing</keyword>
<protein>
    <submittedName>
        <fullName evidence="11">Pre-mRNA-splicing factor CWC25-like protein</fullName>
    </submittedName>
</protein>
<keyword evidence="3" id="KW-0507">mRNA processing</keyword>
<evidence type="ECO:0000256" key="5">
    <source>
        <dbReference type="ARBA" id="ARBA00023054"/>
    </source>
</evidence>
<keyword evidence="5 8" id="KW-0175">Coiled coil</keyword>
<evidence type="ECO:0000256" key="7">
    <source>
        <dbReference type="ARBA" id="ARBA00023242"/>
    </source>
</evidence>
<evidence type="ECO:0000256" key="2">
    <source>
        <dbReference type="ARBA" id="ARBA00006695"/>
    </source>
</evidence>
<comment type="similarity">
    <text evidence="2">Belongs to the CWC25 family.</text>
</comment>
<evidence type="ECO:0000313" key="11">
    <source>
        <dbReference type="EMBL" id="RXN38948.1"/>
    </source>
</evidence>
<dbReference type="STRING" id="84645.A0A498P4I2"/>
<sequence>MEQALKRSLERTHGVDSRVQPTHKHKHTHDGGGHHTNTSRNIGHGTTNTARTDLKGGSMTLANLKKSWHPQTLKNIERVWKAEQKHEAERKKIEELQKELKEERAREEITRYAQETGAVKKKDDRLDWMYQGPAGQISREEYLLGRPIDKQITQQYEETDSGPSAETGLLPGSIFNPTTSVSTNDIAAKIREDPLFEIRKREEEKKRGVLTNPVKMKEIQKMLRHNLEKEKKKKQKKKREEKERKKEKKHRKRSSSSDEDDTKHRSKEKRSDVATSYRHHKSGYGLQIPANRSHHSSVSNHTDHSSRARSRSPLSHKTDRDNHYSTRVSEQRPKTKSPSTSRHRDRYQRQYSNYSKHLSAEELEKRRREMMDFANEREVERQNNVQRYKQQEEQEKARDNAKQDHHAGFIHDMKLESAATSSLEDRVKRNIHSIQRTPAALEKNFMRR</sequence>
<keyword evidence="7" id="KW-0539">Nucleus</keyword>
<evidence type="ECO:0000256" key="1">
    <source>
        <dbReference type="ARBA" id="ARBA00004123"/>
    </source>
</evidence>
<feature type="compositionally biased region" description="Basic and acidic residues" evidence="9">
    <location>
        <begin position="1"/>
        <end position="16"/>
    </location>
</feature>
<evidence type="ECO:0000256" key="6">
    <source>
        <dbReference type="ARBA" id="ARBA00023187"/>
    </source>
</evidence>
<feature type="compositionally biased region" description="Basic and acidic residues" evidence="9">
    <location>
        <begin position="389"/>
        <end position="403"/>
    </location>
</feature>
<dbReference type="AlphaFoldDB" id="A0A498P4I2"/>
<dbReference type="PANTHER" id="PTHR16196">
    <property type="entry name" value="CELL CYCLE CONTROL PROTEIN CWF25"/>
    <property type="match status" value="1"/>
</dbReference>
<evidence type="ECO:0000256" key="3">
    <source>
        <dbReference type="ARBA" id="ARBA00022664"/>
    </source>
</evidence>
<comment type="subcellular location">
    <subcellularLocation>
        <location evidence="1">Nucleus</location>
    </subcellularLocation>
</comment>
<dbReference type="Pfam" id="PF12542">
    <property type="entry name" value="CWC25"/>
    <property type="match status" value="1"/>
</dbReference>
<feature type="region of interest" description="Disordered" evidence="9">
    <location>
        <begin position="203"/>
        <end position="362"/>
    </location>
</feature>
<feature type="region of interest" description="Disordered" evidence="9">
    <location>
        <begin position="378"/>
        <end position="403"/>
    </location>
</feature>
<evidence type="ECO:0000256" key="4">
    <source>
        <dbReference type="ARBA" id="ARBA00022728"/>
    </source>
</evidence>
<gene>
    <name evidence="11" type="ORF">ROHU_000659</name>
</gene>
<proteinExistence type="inferred from homology"/>
<dbReference type="PANTHER" id="PTHR16196:SF0">
    <property type="entry name" value="PRE-MRNA-SPLICING FACTOR CWC25 HOMOLOG"/>
    <property type="match status" value="1"/>
</dbReference>
<reference evidence="11 12" key="1">
    <citation type="submission" date="2018-03" db="EMBL/GenBank/DDBJ databases">
        <title>Draft genome sequence of Rohu Carp (Labeo rohita).</title>
        <authorList>
            <person name="Das P."/>
            <person name="Kushwaha B."/>
            <person name="Joshi C.G."/>
            <person name="Kumar D."/>
            <person name="Nagpure N.S."/>
            <person name="Sahoo L."/>
            <person name="Das S.P."/>
            <person name="Bit A."/>
            <person name="Patnaik S."/>
            <person name="Meher P.K."/>
            <person name="Jayasankar P."/>
            <person name="Koringa P.G."/>
            <person name="Patel N.V."/>
            <person name="Hinsu A.T."/>
            <person name="Kumar R."/>
            <person name="Pandey M."/>
            <person name="Agarwal S."/>
            <person name="Srivastava S."/>
            <person name="Singh M."/>
            <person name="Iquebal M.A."/>
            <person name="Jaiswal S."/>
            <person name="Angadi U.B."/>
            <person name="Kumar N."/>
            <person name="Raza M."/>
            <person name="Shah T.M."/>
            <person name="Rai A."/>
            <person name="Jena J.K."/>
        </authorList>
    </citation>
    <scope>NUCLEOTIDE SEQUENCE [LARGE SCALE GENOMIC DNA]</scope>
    <source>
        <strain evidence="11">DASCIFA01</strain>
        <tissue evidence="11">Testis</tissue>
    </source>
</reference>
<feature type="region of interest" description="Disordered" evidence="9">
    <location>
        <begin position="1"/>
        <end position="54"/>
    </location>
</feature>
<feature type="coiled-coil region" evidence="8">
    <location>
        <begin position="79"/>
        <end position="113"/>
    </location>
</feature>
<accession>A0A498P4I2</accession>
<feature type="compositionally biased region" description="Basic and acidic residues" evidence="9">
    <location>
        <begin position="316"/>
        <end position="333"/>
    </location>
</feature>
<dbReference type="SMART" id="SM01083">
    <property type="entry name" value="Cir_N"/>
    <property type="match status" value="1"/>
</dbReference>
<keyword evidence="4" id="KW-0747">Spliceosome</keyword>
<keyword evidence="12" id="KW-1185">Reference proteome</keyword>
<dbReference type="InterPro" id="IPR022209">
    <property type="entry name" value="CWC25"/>
</dbReference>
<dbReference type="InterPro" id="IPR051376">
    <property type="entry name" value="CWC25_splicing_factor"/>
</dbReference>
<name>A0A498P4I2_LABRO</name>